<accession>A0A1J9RQT6</accession>
<proteinExistence type="predicted"/>
<dbReference type="GeneID" id="31017619"/>
<keyword evidence="2" id="KW-1133">Transmembrane helix</keyword>
<dbReference type="OrthoDB" id="5215637at2759"/>
<dbReference type="RefSeq" id="XP_020127067.1">
    <property type="nucleotide sequence ID" value="XM_020277358.1"/>
</dbReference>
<protein>
    <submittedName>
        <fullName evidence="4">Uncharacterized protein</fullName>
    </submittedName>
</protein>
<keyword evidence="3" id="KW-0732">Signal</keyword>
<gene>
    <name evidence="4" type="ORF">BKCO1_5500064</name>
</gene>
<feature type="chain" id="PRO_5012272797" evidence="3">
    <location>
        <begin position="23"/>
        <end position="322"/>
    </location>
</feature>
<evidence type="ECO:0000313" key="4">
    <source>
        <dbReference type="EMBL" id="OJD30807.1"/>
    </source>
</evidence>
<evidence type="ECO:0000256" key="3">
    <source>
        <dbReference type="SAM" id="SignalP"/>
    </source>
</evidence>
<reference evidence="4 5" key="1">
    <citation type="submission" date="2016-10" db="EMBL/GenBank/DDBJ databases">
        <title>Proteomics and genomics reveal pathogen-plant mechanisms compatible with a hemibiotrophic lifestyle of Diplodia corticola.</title>
        <authorList>
            <person name="Fernandes I."/>
            <person name="De Jonge R."/>
            <person name="Van De Peer Y."/>
            <person name="Devreese B."/>
            <person name="Alves A."/>
            <person name="Esteves A.C."/>
        </authorList>
    </citation>
    <scope>NUCLEOTIDE SEQUENCE [LARGE SCALE GENOMIC DNA]</scope>
    <source>
        <strain evidence="4 5">CBS 112549</strain>
    </source>
</reference>
<organism evidence="4 5">
    <name type="scientific">Diplodia corticola</name>
    <dbReference type="NCBI Taxonomy" id="236234"/>
    <lineage>
        <taxon>Eukaryota</taxon>
        <taxon>Fungi</taxon>
        <taxon>Dikarya</taxon>
        <taxon>Ascomycota</taxon>
        <taxon>Pezizomycotina</taxon>
        <taxon>Dothideomycetes</taxon>
        <taxon>Dothideomycetes incertae sedis</taxon>
        <taxon>Botryosphaeriales</taxon>
        <taxon>Botryosphaeriaceae</taxon>
        <taxon>Diplodia</taxon>
    </lineage>
</organism>
<feature type="transmembrane region" description="Helical" evidence="2">
    <location>
        <begin position="179"/>
        <end position="206"/>
    </location>
</feature>
<feature type="compositionally biased region" description="Basic and acidic residues" evidence="1">
    <location>
        <begin position="224"/>
        <end position="247"/>
    </location>
</feature>
<feature type="signal peptide" evidence="3">
    <location>
        <begin position="1"/>
        <end position="22"/>
    </location>
</feature>
<evidence type="ECO:0000256" key="2">
    <source>
        <dbReference type="SAM" id="Phobius"/>
    </source>
</evidence>
<dbReference type="STRING" id="236234.A0A1J9RQT6"/>
<keyword evidence="2" id="KW-0472">Membrane</keyword>
<keyword evidence="2" id="KW-0812">Transmembrane</keyword>
<comment type="caution">
    <text evidence="4">The sequence shown here is derived from an EMBL/GenBank/DDBJ whole genome shotgun (WGS) entry which is preliminary data.</text>
</comment>
<dbReference type="AlphaFoldDB" id="A0A1J9RQT6"/>
<evidence type="ECO:0000256" key="1">
    <source>
        <dbReference type="SAM" id="MobiDB-lite"/>
    </source>
</evidence>
<feature type="region of interest" description="Disordered" evidence="1">
    <location>
        <begin position="212"/>
        <end position="322"/>
    </location>
</feature>
<dbReference type="Proteomes" id="UP000183809">
    <property type="component" value="Unassembled WGS sequence"/>
</dbReference>
<sequence length="322" mass="33960">MRTAQWPCACPLLVSAFVAAQGTSNKDDSRDCFFPNGIQSSGSPCFPSQAVSPCCGPGFVCLSNGLCQPGPDTRRSYQYTVYRSSCTDRTWNSTSCPQICLGPSDRLDAGQGLATCGTGGSYCCGRGYDCCSNATDIFPYETAEVVTTIPYSSSSATSATSSVSATVSRSSSQASPSNAVAIGVGVGVGVGGFALLLASIIAFFLFRRRRGERGQQQHGSSRPSNDEEGNRPRGSELPTREMKDGRDVNSSATSPPPMYQFDAHPRSPFNVSGGEMVPGAPLNPAEFPSGPERERYEMEGDPHGDEQAMAVHSDGQKHELAG</sequence>
<dbReference type="EMBL" id="MNUE01000055">
    <property type="protein sequence ID" value="OJD30807.1"/>
    <property type="molecule type" value="Genomic_DNA"/>
</dbReference>
<name>A0A1J9RQT6_9PEZI</name>
<feature type="compositionally biased region" description="Basic and acidic residues" evidence="1">
    <location>
        <begin position="291"/>
        <end position="306"/>
    </location>
</feature>
<keyword evidence="5" id="KW-1185">Reference proteome</keyword>
<evidence type="ECO:0000313" key="5">
    <source>
        <dbReference type="Proteomes" id="UP000183809"/>
    </source>
</evidence>